<evidence type="ECO:0000256" key="1">
    <source>
        <dbReference type="SAM" id="MobiDB-lite"/>
    </source>
</evidence>
<evidence type="ECO:0000313" key="2">
    <source>
        <dbReference type="EMBL" id="KAK3517550.1"/>
    </source>
</evidence>
<name>A0AAE0USK5_9TELE</name>
<reference evidence="2" key="1">
    <citation type="submission" date="2023-06" db="EMBL/GenBank/DDBJ databases">
        <title>Male Hemibagrus guttatus genome.</title>
        <authorList>
            <person name="Bian C."/>
        </authorList>
    </citation>
    <scope>NUCLEOTIDE SEQUENCE</scope>
    <source>
        <strain evidence="2">Male_cb2023</strain>
        <tissue evidence="2">Muscle</tissue>
    </source>
</reference>
<feature type="region of interest" description="Disordered" evidence="1">
    <location>
        <begin position="179"/>
        <end position="206"/>
    </location>
</feature>
<comment type="caution">
    <text evidence="2">The sequence shown here is derived from an EMBL/GenBank/DDBJ whole genome shotgun (WGS) entry which is preliminary data.</text>
</comment>
<accession>A0AAE0USK5</accession>
<proteinExistence type="predicted"/>
<dbReference type="Proteomes" id="UP001274896">
    <property type="component" value="Unassembled WGS sequence"/>
</dbReference>
<organism evidence="2 3">
    <name type="scientific">Hemibagrus guttatus</name>
    <dbReference type="NCBI Taxonomy" id="175788"/>
    <lineage>
        <taxon>Eukaryota</taxon>
        <taxon>Metazoa</taxon>
        <taxon>Chordata</taxon>
        <taxon>Craniata</taxon>
        <taxon>Vertebrata</taxon>
        <taxon>Euteleostomi</taxon>
        <taxon>Actinopterygii</taxon>
        <taxon>Neopterygii</taxon>
        <taxon>Teleostei</taxon>
        <taxon>Ostariophysi</taxon>
        <taxon>Siluriformes</taxon>
        <taxon>Bagridae</taxon>
        <taxon>Hemibagrus</taxon>
    </lineage>
</organism>
<evidence type="ECO:0000313" key="3">
    <source>
        <dbReference type="Proteomes" id="UP001274896"/>
    </source>
</evidence>
<dbReference type="EMBL" id="JAUCMX010000018">
    <property type="protein sequence ID" value="KAK3517550.1"/>
    <property type="molecule type" value="Genomic_DNA"/>
</dbReference>
<sequence>MVSIISDLDPLKSWNVLRHNDVFLEHSLEMLPRVRSCVSGRIAVLFGRVIIWQWCYLAEVLFGRITIWQTSSVLPSASQQLTTLHMSVLSPSVRQDASDLSGSIQRTPVTVMLEHSSERGFVPSVCVDGMRYSTTTTNPVTMRTSEELLLRLLLHGQSVCVAGQLGPGPGEMSHTLSGFWDRTGQDRTGQDTSGLNRRREGAGSALQTTRLWSRRTHHVFVLQSGLPPQYDGGRRAPDHSREDHH</sequence>
<protein>
    <submittedName>
        <fullName evidence="2">Uncharacterized protein</fullName>
    </submittedName>
</protein>
<feature type="region of interest" description="Disordered" evidence="1">
    <location>
        <begin position="223"/>
        <end position="245"/>
    </location>
</feature>
<dbReference type="AlphaFoldDB" id="A0AAE0USK5"/>
<keyword evidence="3" id="KW-1185">Reference proteome</keyword>
<feature type="compositionally biased region" description="Basic and acidic residues" evidence="1">
    <location>
        <begin position="232"/>
        <end position="245"/>
    </location>
</feature>
<gene>
    <name evidence="2" type="ORF">QTP70_012621</name>
</gene>